<accession>A0A9X6NSU7</accession>
<evidence type="ECO:0000256" key="1">
    <source>
        <dbReference type="SAM" id="MobiDB-lite"/>
    </source>
</evidence>
<name>A0A9X6NSU7_HYPEX</name>
<gene>
    <name evidence="2" type="ORF">BV898_19836</name>
</gene>
<reference evidence="3" key="1">
    <citation type="submission" date="2017-01" db="EMBL/GenBank/DDBJ databases">
        <title>Comparative genomics of anhydrobiosis in the tardigrade Hypsibius dujardini.</title>
        <authorList>
            <person name="Yoshida Y."/>
            <person name="Koutsovoulos G."/>
            <person name="Laetsch D."/>
            <person name="Stevens L."/>
            <person name="Kumar S."/>
            <person name="Horikawa D."/>
            <person name="Ishino K."/>
            <person name="Komine S."/>
            <person name="Tomita M."/>
            <person name="Blaxter M."/>
            <person name="Arakawa K."/>
        </authorList>
    </citation>
    <scope>NUCLEOTIDE SEQUENCE [LARGE SCALE GENOMIC DNA]</scope>
    <source>
        <strain evidence="3">Z151</strain>
    </source>
</reference>
<evidence type="ECO:0000313" key="3">
    <source>
        <dbReference type="Proteomes" id="UP000192578"/>
    </source>
</evidence>
<feature type="region of interest" description="Disordered" evidence="1">
    <location>
        <begin position="59"/>
        <end position="103"/>
    </location>
</feature>
<feature type="compositionally biased region" description="Polar residues" evidence="1">
    <location>
        <begin position="7"/>
        <end position="18"/>
    </location>
</feature>
<proteinExistence type="predicted"/>
<dbReference type="EMBL" id="MTYJ01000801">
    <property type="protein sequence ID" value="OWA55449.1"/>
    <property type="molecule type" value="Genomic_DNA"/>
</dbReference>
<dbReference type="AlphaFoldDB" id="A0A9X6NSU7"/>
<feature type="region of interest" description="Disordered" evidence="1">
    <location>
        <begin position="1"/>
        <end position="36"/>
    </location>
</feature>
<comment type="caution">
    <text evidence="2">The sequence shown here is derived from an EMBL/GenBank/DDBJ whole genome shotgun (WGS) entry which is preliminary data.</text>
</comment>
<evidence type="ECO:0000313" key="2">
    <source>
        <dbReference type="EMBL" id="OWA55449.1"/>
    </source>
</evidence>
<protein>
    <submittedName>
        <fullName evidence="2">Uncharacterized protein</fullName>
    </submittedName>
</protein>
<organism evidence="2 3">
    <name type="scientific">Hypsibius exemplaris</name>
    <name type="common">Freshwater tardigrade</name>
    <dbReference type="NCBI Taxonomy" id="2072580"/>
    <lineage>
        <taxon>Eukaryota</taxon>
        <taxon>Metazoa</taxon>
        <taxon>Ecdysozoa</taxon>
        <taxon>Tardigrada</taxon>
        <taxon>Eutardigrada</taxon>
        <taxon>Parachela</taxon>
        <taxon>Hypsibioidea</taxon>
        <taxon>Hypsibiidae</taxon>
        <taxon>Hypsibius</taxon>
    </lineage>
</organism>
<keyword evidence="3" id="KW-1185">Reference proteome</keyword>
<dbReference type="Proteomes" id="UP000192578">
    <property type="component" value="Unassembled WGS sequence"/>
</dbReference>
<feature type="compositionally biased region" description="Basic and acidic residues" evidence="1">
    <location>
        <begin position="94"/>
        <end position="103"/>
    </location>
</feature>
<sequence>MKGVSNLEISRATTSSQRVPDAHPARSVKNTCSSTPTVITTHGIPIAGLCVSTPSRLGYATRGPTQRAPESCPGSRQNRHVVRQPTPCAGTGRRHGEPIRSRM</sequence>